<dbReference type="eggNOG" id="arCOG05505">
    <property type="taxonomic scope" value="Archaea"/>
</dbReference>
<dbReference type="HOGENOM" id="CLU_2140338_0_0_2"/>
<dbReference type="KEGG" id="ttn:TTX_1039"/>
<keyword evidence="1" id="KW-0175">Coiled coil</keyword>
<sequence>MESLPTEEILQEVLRELDELRRSLSALSKQVADLSAKVEAPQRPQTPPNVEITVSRLQEAIDKANSIVERAVEELAYQRNILLEELRRRDVACEALMERLAALQEILEKMRK</sequence>
<dbReference type="GeneID" id="11261928"/>
<dbReference type="OrthoDB" id="381589at2157"/>
<evidence type="ECO:0000256" key="1">
    <source>
        <dbReference type="SAM" id="Coils"/>
    </source>
</evidence>
<name>G4RQ38_THETK</name>
<keyword evidence="3" id="KW-1185">Reference proteome</keyword>
<reference evidence="2 3" key="1">
    <citation type="journal article" date="2011" name="PLoS ONE">
        <title>The complete genome sequence of Thermoproteus tenax: a physiologically versatile member of the Crenarchaeota.</title>
        <authorList>
            <person name="Siebers B."/>
            <person name="Zaparty M."/>
            <person name="Raddatz G."/>
            <person name="Tjaden B."/>
            <person name="Albers S.V."/>
            <person name="Bell S.D."/>
            <person name="Blombach F."/>
            <person name="Kletzin A."/>
            <person name="Kyrpides N."/>
            <person name="Lanz C."/>
            <person name="Plagens A."/>
            <person name="Rampp M."/>
            <person name="Rosinus A."/>
            <person name="von Jan M."/>
            <person name="Makarova K.S."/>
            <person name="Klenk H.P."/>
            <person name="Schuster S.C."/>
            <person name="Hensel R."/>
        </authorList>
    </citation>
    <scope>NUCLEOTIDE SEQUENCE [LARGE SCALE GENOMIC DNA]</scope>
    <source>
        <strain evidence="3">ATCC 35583 / DSM 2078 / JCM 9277 / NBRC 100435 / Kra 1</strain>
    </source>
</reference>
<dbReference type="PATRIC" id="fig|768679.9.peg.1049"/>
<dbReference type="STRING" id="768679.TTX_1039"/>
<proteinExistence type="predicted"/>
<dbReference type="PaxDb" id="768679-TTX_1039"/>
<accession>G4RQ38</accession>
<dbReference type="EMBL" id="FN869859">
    <property type="protein sequence ID" value="CCC81684.1"/>
    <property type="molecule type" value="Genomic_DNA"/>
</dbReference>
<dbReference type="Proteomes" id="UP000002654">
    <property type="component" value="Chromosome"/>
</dbReference>
<dbReference type="AlphaFoldDB" id="G4RQ38"/>
<evidence type="ECO:0000313" key="2">
    <source>
        <dbReference type="EMBL" id="CCC81684.1"/>
    </source>
</evidence>
<evidence type="ECO:0000313" key="3">
    <source>
        <dbReference type="Proteomes" id="UP000002654"/>
    </source>
</evidence>
<gene>
    <name evidence="2" type="ordered locus">TTX_1039</name>
</gene>
<dbReference type="RefSeq" id="WP_014126939.1">
    <property type="nucleotide sequence ID" value="NC_016070.1"/>
</dbReference>
<feature type="coiled-coil region" evidence="1">
    <location>
        <begin position="10"/>
        <end position="74"/>
    </location>
</feature>
<organism evidence="2 3">
    <name type="scientific">Thermoproteus tenax (strain ATCC 35583 / DSM 2078 / JCM 9277 / NBRC 100435 / Kra 1)</name>
    <dbReference type="NCBI Taxonomy" id="768679"/>
    <lineage>
        <taxon>Archaea</taxon>
        <taxon>Thermoproteota</taxon>
        <taxon>Thermoprotei</taxon>
        <taxon>Thermoproteales</taxon>
        <taxon>Thermoproteaceae</taxon>
        <taxon>Thermoproteus</taxon>
    </lineage>
</organism>
<protein>
    <submittedName>
        <fullName evidence="2">Uncharacterized protein</fullName>
    </submittedName>
</protein>